<comment type="caution">
    <text evidence="1">The sequence shown here is derived from an EMBL/GenBank/DDBJ whole genome shotgun (WGS) entry which is preliminary data.</text>
</comment>
<organism evidence="1">
    <name type="scientific">marine sediment metagenome</name>
    <dbReference type="NCBI Taxonomy" id="412755"/>
    <lineage>
        <taxon>unclassified sequences</taxon>
        <taxon>metagenomes</taxon>
        <taxon>ecological metagenomes</taxon>
    </lineage>
</organism>
<protein>
    <submittedName>
        <fullName evidence="1">Uncharacterized protein</fullName>
    </submittedName>
</protein>
<proteinExistence type="predicted"/>
<sequence>MGYESEWKLAIVASTNTKLSEFIQWMEDYVNDTLKAFDARDCMQCILACEVARWKTAIEFGGSGTECGAYWNSVIYDIRIRAKGDKELDSAYARTGEDFDDNDLRHGDHTSVYIHRRISGFDYTGIAPIKKQVNAISEDQQPEEEKCGCGKMKDVDKSCWWCGG</sequence>
<evidence type="ECO:0000313" key="1">
    <source>
        <dbReference type="EMBL" id="KKL65414.1"/>
    </source>
</evidence>
<gene>
    <name evidence="1" type="ORF">LCGC14_2155260</name>
</gene>
<dbReference type="EMBL" id="LAZR01027539">
    <property type="protein sequence ID" value="KKL65414.1"/>
    <property type="molecule type" value="Genomic_DNA"/>
</dbReference>
<dbReference type="AlphaFoldDB" id="A0A0F9DUK3"/>
<reference evidence="1" key="1">
    <citation type="journal article" date="2015" name="Nature">
        <title>Complex archaea that bridge the gap between prokaryotes and eukaryotes.</title>
        <authorList>
            <person name="Spang A."/>
            <person name="Saw J.H."/>
            <person name="Jorgensen S.L."/>
            <person name="Zaremba-Niedzwiedzka K."/>
            <person name="Martijn J."/>
            <person name="Lind A.E."/>
            <person name="van Eijk R."/>
            <person name="Schleper C."/>
            <person name="Guy L."/>
            <person name="Ettema T.J."/>
        </authorList>
    </citation>
    <scope>NUCLEOTIDE SEQUENCE</scope>
</reference>
<accession>A0A0F9DUK3</accession>
<name>A0A0F9DUK3_9ZZZZ</name>